<protein>
    <submittedName>
        <fullName evidence="2">Uncharacterized protein</fullName>
    </submittedName>
</protein>
<reference evidence="2" key="1">
    <citation type="journal article" date="2015" name="Nature">
        <title>Complex archaea that bridge the gap between prokaryotes and eukaryotes.</title>
        <authorList>
            <person name="Spang A."/>
            <person name="Saw J.H."/>
            <person name="Jorgensen S.L."/>
            <person name="Zaremba-Niedzwiedzka K."/>
            <person name="Martijn J."/>
            <person name="Lind A.E."/>
            <person name="van Eijk R."/>
            <person name="Schleper C."/>
            <person name="Guy L."/>
            <person name="Ettema T.J."/>
        </authorList>
    </citation>
    <scope>NUCLEOTIDE SEQUENCE</scope>
</reference>
<name>A0A0F9LGW3_9ZZZZ</name>
<accession>A0A0F9LGW3</accession>
<dbReference type="AlphaFoldDB" id="A0A0F9LGW3"/>
<sequence>MRNSPLRELARSVYWQNLYARAKELNLQLFENTSDFSKLQLRFLQWLEIYHSIYVDIASDEELMSYKRIEDDMLVDAYLVYKNKEKENKDKKKDKKFKGKERVNNLPSVIFRSKGKK</sequence>
<proteinExistence type="predicted"/>
<gene>
    <name evidence="2" type="ORF">LCGC14_1279670</name>
</gene>
<comment type="caution">
    <text evidence="2">The sequence shown here is derived from an EMBL/GenBank/DDBJ whole genome shotgun (WGS) entry which is preliminary data.</text>
</comment>
<evidence type="ECO:0000313" key="2">
    <source>
        <dbReference type="EMBL" id="KKM86366.1"/>
    </source>
</evidence>
<evidence type="ECO:0000256" key="1">
    <source>
        <dbReference type="SAM" id="MobiDB-lite"/>
    </source>
</evidence>
<feature type="region of interest" description="Disordered" evidence="1">
    <location>
        <begin position="87"/>
        <end position="106"/>
    </location>
</feature>
<organism evidence="2">
    <name type="scientific">marine sediment metagenome</name>
    <dbReference type="NCBI Taxonomy" id="412755"/>
    <lineage>
        <taxon>unclassified sequences</taxon>
        <taxon>metagenomes</taxon>
        <taxon>ecological metagenomes</taxon>
    </lineage>
</organism>
<dbReference type="EMBL" id="LAZR01007269">
    <property type="protein sequence ID" value="KKM86366.1"/>
    <property type="molecule type" value="Genomic_DNA"/>
</dbReference>